<dbReference type="PANTHER" id="PTHR31662">
    <property type="entry name" value="BNAANNG10740D PROTEIN-RELATED"/>
    <property type="match status" value="1"/>
</dbReference>
<dbReference type="Gramene" id="OPUNC09G00730.1">
    <property type="protein sequence ID" value="OPUNC09G00730.1"/>
    <property type="gene ID" value="OPUNC09G00730"/>
</dbReference>
<dbReference type="GO" id="GO:0005634">
    <property type="term" value="C:nucleus"/>
    <property type="evidence" value="ECO:0007669"/>
    <property type="project" value="TreeGrafter"/>
</dbReference>
<organism evidence="4">
    <name type="scientific">Oryza punctata</name>
    <name type="common">Red rice</name>
    <dbReference type="NCBI Taxonomy" id="4537"/>
    <lineage>
        <taxon>Eukaryota</taxon>
        <taxon>Viridiplantae</taxon>
        <taxon>Streptophyta</taxon>
        <taxon>Embryophyta</taxon>
        <taxon>Tracheophyta</taxon>
        <taxon>Spermatophyta</taxon>
        <taxon>Magnoliopsida</taxon>
        <taxon>Liliopsida</taxon>
        <taxon>Poales</taxon>
        <taxon>Poaceae</taxon>
        <taxon>BOP clade</taxon>
        <taxon>Oryzoideae</taxon>
        <taxon>Oryzeae</taxon>
        <taxon>Oryzinae</taxon>
        <taxon>Oryza</taxon>
    </lineage>
</organism>
<accession>A0A0E0LYD7</accession>
<feature type="compositionally biased region" description="Low complexity" evidence="2">
    <location>
        <begin position="31"/>
        <end position="44"/>
    </location>
</feature>
<evidence type="ECO:0000259" key="3">
    <source>
        <dbReference type="Pfam" id="PF04504"/>
    </source>
</evidence>
<dbReference type="Proteomes" id="UP000026962">
    <property type="component" value="Chromosome 9"/>
</dbReference>
<proteinExistence type="inferred from homology"/>
<evidence type="ECO:0000313" key="4">
    <source>
        <dbReference type="EnsemblPlants" id="OPUNC09G00730.1"/>
    </source>
</evidence>
<feature type="region of interest" description="Disordered" evidence="2">
    <location>
        <begin position="1"/>
        <end position="177"/>
    </location>
</feature>
<feature type="compositionally biased region" description="Low complexity" evidence="2">
    <location>
        <begin position="1"/>
        <end position="14"/>
    </location>
</feature>
<feature type="compositionally biased region" description="Pro residues" evidence="2">
    <location>
        <begin position="15"/>
        <end position="28"/>
    </location>
</feature>
<dbReference type="HOGENOM" id="CLU_738476_0_0_1"/>
<evidence type="ECO:0000256" key="2">
    <source>
        <dbReference type="SAM" id="MobiDB-lite"/>
    </source>
</evidence>
<dbReference type="InterPro" id="IPR007592">
    <property type="entry name" value="GEBP"/>
</dbReference>
<evidence type="ECO:0000256" key="1">
    <source>
        <dbReference type="ARBA" id="ARBA00010820"/>
    </source>
</evidence>
<name>A0A0E0LYD7_ORYPU</name>
<dbReference type="InterPro" id="IPR053932">
    <property type="entry name" value="GeBP-like_DBD"/>
</dbReference>
<dbReference type="AlphaFoldDB" id="A0A0E0LYD7"/>
<dbReference type="STRING" id="4537.A0A0E0LYD7"/>
<dbReference type="OMA" id="NGNDEMM"/>
<comment type="similarity">
    <text evidence="1">Belongs to the GeBP family.</text>
</comment>
<feature type="domain" description="Glabrous enhancer-binding protein-like DBD" evidence="3">
    <location>
        <begin position="187"/>
        <end position="277"/>
    </location>
</feature>
<dbReference type="eggNOG" id="ENOG502R4NR">
    <property type="taxonomic scope" value="Eukaryota"/>
</dbReference>
<evidence type="ECO:0000313" key="5">
    <source>
        <dbReference type="Proteomes" id="UP000026962"/>
    </source>
</evidence>
<sequence>MAPKRSTSSPSGRHSPPPPVAPQSPPRPPARRNLAPALADPPRAVEGGDSGSGSGNGANSPIKSKKRVTAPPVSHPGPKKSPSSEAPALQATPDHHPKSPPKSSMKKKRNKKKEVLRAGDSAASPDGPPEPIQQAVEEDVPPKARKKPEETEEEVAAQQGGEEGRKSKRVPPDPKRTKIVDAHMSGFRRKWNGNDEMMILEALADHTRNGQTVPQEPGHPLFHDLAQHLESSTFNHTDVREKLRRLKRQYNDVVLSGTAPTKDHDRQLHKLSCQIWGHPGAHAGHNQRSHARDEQRSFDEMCKQFPLLAKEIEGLVEEQPAIMNLFPRLDGHQVVAIEKKLENLRWIDMKRKKKMAVKMAKIRKALIYKLEELRS</sequence>
<protein>
    <recommendedName>
        <fullName evidence="3">Glabrous enhancer-binding protein-like DBD domain-containing protein</fullName>
    </recommendedName>
</protein>
<keyword evidence="5" id="KW-1185">Reference proteome</keyword>
<reference evidence="4" key="2">
    <citation type="submission" date="2018-05" db="EMBL/GenBank/DDBJ databases">
        <title>OpunRS2 (Oryza punctata Reference Sequence Version 2).</title>
        <authorList>
            <person name="Zhang J."/>
            <person name="Kudrna D."/>
            <person name="Lee S."/>
            <person name="Talag J."/>
            <person name="Welchert J."/>
            <person name="Wing R.A."/>
        </authorList>
    </citation>
    <scope>NUCLEOTIDE SEQUENCE [LARGE SCALE GENOMIC DNA]</scope>
</reference>
<reference evidence="4" key="1">
    <citation type="submission" date="2015-04" db="UniProtKB">
        <authorList>
            <consortium name="EnsemblPlants"/>
        </authorList>
    </citation>
    <scope>IDENTIFICATION</scope>
</reference>
<dbReference type="Pfam" id="PF04504">
    <property type="entry name" value="GeBP-like_DBD"/>
    <property type="match status" value="1"/>
</dbReference>
<feature type="compositionally biased region" description="Basic and acidic residues" evidence="2">
    <location>
        <begin position="162"/>
        <end position="177"/>
    </location>
</feature>
<dbReference type="PANTHER" id="PTHR31662:SF106">
    <property type="entry name" value="MYB-LIKE DOMAIN-CONTAINING PROTEIN"/>
    <property type="match status" value="1"/>
</dbReference>
<dbReference type="EnsemblPlants" id="OPUNC09G00730.1">
    <property type="protein sequence ID" value="OPUNC09G00730.1"/>
    <property type="gene ID" value="OPUNC09G00730"/>
</dbReference>
<feature type="compositionally biased region" description="Basic residues" evidence="2">
    <location>
        <begin position="104"/>
        <end position="114"/>
    </location>
</feature>
<dbReference type="GO" id="GO:0006355">
    <property type="term" value="P:regulation of DNA-templated transcription"/>
    <property type="evidence" value="ECO:0007669"/>
    <property type="project" value="InterPro"/>
</dbReference>